<evidence type="ECO:0000313" key="1">
    <source>
        <dbReference type="EMBL" id="KAI5409941.1"/>
    </source>
</evidence>
<proteinExistence type="predicted"/>
<protein>
    <submittedName>
        <fullName evidence="1">Uncharacterized protein</fullName>
    </submittedName>
</protein>
<organism evidence="1 2">
    <name type="scientific">Pisum sativum</name>
    <name type="common">Garden pea</name>
    <name type="synonym">Lathyrus oleraceus</name>
    <dbReference type="NCBI Taxonomy" id="3888"/>
    <lineage>
        <taxon>Eukaryota</taxon>
        <taxon>Viridiplantae</taxon>
        <taxon>Streptophyta</taxon>
        <taxon>Embryophyta</taxon>
        <taxon>Tracheophyta</taxon>
        <taxon>Spermatophyta</taxon>
        <taxon>Magnoliopsida</taxon>
        <taxon>eudicotyledons</taxon>
        <taxon>Gunneridae</taxon>
        <taxon>Pentapetalae</taxon>
        <taxon>rosids</taxon>
        <taxon>fabids</taxon>
        <taxon>Fabales</taxon>
        <taxon>Fabaceae</taxon>
        <taxon>Papilionoideae</taxon>
        <taxon>50 kb inversion clade</taxon>
        <taxon>NPAAA clade</taxon>
        <taxon>Hologalegina</taxon>
        <taxon>IRL clade</taxon>
        <taxon>Fabeae</taxon>
        <taxon>Lathyrus</taxon>
    </lineage>
</organism>
<dbReference type="Proteomes" id="UP001058974">
    <property type="component" value="Chromosome 5"/>
</dbReference>
<dbReference type="PANTHER" id="PTHR12433">
    <property type="entry name" value="MEDIATOR OF RNA POLYMERASE II TRANSCRIPTION SUBUNIT 25"/>
    <property type="match status" value="1"/>
</dbReference>
<dbReference type="GO" id="GO:0045944">
    <property type="term" value="P:positive regulation of transcription by RNA polymerase II"/>
    <property type="evidence" value="ECO:0007669"/>
    <property type="project" value="TreeGrafter"/>
</dbReference>
<keyword evidence="2" id="KW-1185">Reference proteome</keyword>
<name>A0A9D5AJR5_PEA</name>
<evidence type="ECO:0000313" key="2">
    <source>
        <dbReference type="Proteomes" id="UP001058974"/>
    </source>
</evidence>
<dbReference type="EMBL" id="JAMSHJ010000005">
    <property type="protein sequence ID" value="KAI5409941.1"/>
    <property type="molecule type" value="Genomic_DNA"/>
</dbReference>
<comment type="caution">
    <text evidence="1">The sequence shown here is derived from an EMBL/GenBank/DDBJ whole genome shotgun (WGS) entry which is preliminary data.</text>
</comment>
<dbReference type="AlphaFoldDB" id="A0A9D5AJR5"/>
<dbReference type="Gramene" id="Psat05G0541200-T1">
    <property type="protein sequence ID" value="KAI5409941.1"/>
    <property type="gene ID" value="KIW84_055412"/>
</dbReference>
<accession>A0A9D5AJR5</accession>
<reference evidence="1 2" key="1">
    <citation type="journal article" date="2022" name="Nat. Genet.">
        <title>Improved pea reference genome and pan-genome highlight genomic features and evolutionary characteristics.</title>
        <authorList>
            <person name="Yang T."/>
            <person name="Liu R."/>
            <person name="Luo Y."/>
            <person name="Hu S."/>
            <person name="Wang D."/>
            <person name="Wang C."/>
            <person name="Pandey M.K."/>
            <person name="Ge S."/>
            <person name="Xu Q."/>
            <person name="Li N."/>
            <person name="Li G."/>
            <person name="Huang Y."/>
            <person name="Saxena R.K."/>
            <person name="Ji Y."/>
            <person name="Li M."/>
            <person name="Yan X."/>
            <person name="He Y."/>
            <person name="Liu Y."/>
            <person name="Wang X."/>
            <person name="Xiang C."/>
            <person name="Varshney R.K."/>
            <person name="Ding H."/>
            <person name="Gao S."/>
            <person name="Zong X."/>
        </authorList>
    </citation>
    <scope>NUCLEOTIDE SEQUENCE [LARGE SCALE GENOMIC DNA]</scope>
    <source>
        <strain evidence="1 2">cv. Zhongwan 6</strain>
    </source>
</reference>
<sequence length="218" mass="23453">MNKDISHQPLRRQTSNKAHIIQVKLALVYQASRTSYMTLKLLLKRFRSFLFLYRSSAQNNFPKLKPFTLWGHPPTTLPSVNGSIANRQPIPVGTVTPATVKVEPVPVTSMDTKPIVSMLQPRPVNQAQANVNILNNLSQPRQVMNSAALSGGTSMGLPSMGQTLVAIHMSNMISNGMTSSGPAGQNVFSSGPPAITSSRSLTASAQVRQNSGPVDCCS</sequence>
<gene>
    <name evidence="1" type="ORF">KIW84_055412</name>
</gene>
<dbReference type="GO" id="GO:0005667">
    <property type="term" value="C:transcription regulator complex"/>
    <property type="evidence" value="ECO:0007669"/>
    <property type="project" value="TreeGrafter"/>
</dbReference>
<dbReference type="PANTHER" id="PTHR12433:SF11">
    <property type="entry name" value="MEDIATOR OF RNA POLYMERASE II TRANSCRIPTION SUBUNIT 25"/>
    <property type="match status" value="1"/>
</dbReference>
<dbReference type="GO" id="GO:0016592">
    <property type="term" value="C:mediator complex"/>
    <property type="evidence" value="ECO:0007669"/>
    <property type="project" value="TreeGrafter"/>
</dbReference>